<comment type="caution">
    <text evidence="2">The sequence shown here is derived from an EMBL/GenBank/DDBJ whole genome shotgun (WGS) entry which is preliminary data.</text>
</comment>
<name>A0AAJ0IFM6_9PEZI</name>
<feature type="region of interest" description="Disordered" evidence="1">
    <location>
        <begin position="1"/>
        <end position="32"/>
    </location>
</feature>
<dbReference type="GeneID" id="87874190"/>
<feature type="compositionally biased region" description="Basic and acidic residues" evidence="1">
    <location>
        <begin position="1"/>
        <end position="11"/>
    </location>
</feature>
<dbReference type="AlphaFoldDB" id="A0AAJ0IFM6"/>
<evidence type="ECO:0000313" key="2">
    <source>
        <dbReference type="EMBL" id="KAK3499505.1"/>
    </source>
</evidence>
<keyword evidence="3" id="KW-1185">Reference proteome</keyword>
<sequence length="99" mass="10854">MRKREISDTNTKRTSFLCSGSGSGSGSRQTKRKPLTVHVLLSTIDLGPSGPESMLPIYSSKHIIMGASTWLPNCRTLLYSAYLLLIFFNPSYNDAPATT</sequence>
<gene>
    <name evidence="2" type="ORF">B0T23DRAFT_370036</name>
</gene>
<proteinExistence type="predicted"/>
<accession>A0AAJ0IFM6</accession>
<protein>
    <submittedName>
        <fullName evidence="2">Uncharacterized protein</fullName>
    </submittedName>
</protein>
<reference evidence="2 3" key="1">
    <citation type="journal article" date="2023" name="Mol. Phylogenet. Evol.">
        <title>Genome-scale phylogeny and comparative genomics of the fungal order Sordariales.</title>
        <authorList>
            <person name="Hensen N."/>
            <person name="Bonometti L."/>
            <person name="Westerberg I."/>
            <person name="Brannstrom I.O."/>
            <person name="Guillou S."/>
            <person name="Cros-Aarteil S."/>
            <person name="Calhoun S."/>
            <person name="Haridas S."/>
            <person name="Kuo A."/>
            <person name="Mondo S."/>
            <person name="Pangilinan J."/>
            <person name="Riley R."/>
            <person name="LaButti K."/>
            <person name="Andreopoulos B."/>
            <person name="Lipzen A."/>
            <person name="Chen C."/>
            <person name="Yan M."/>
            <person name="Daum C."/>
            <person name="Ng V."/>
            <person name="Clum A."/>
            <person name="Steindorff A."/>
            <person name="Ohm R.A."/>
            <person name="Martin F."/>
            <person name="Silar P."/>
            <person name="Natvig D.O."/>
            <person name="Lalanne C."/>
            <person name="Gautier V."/>
            <person name="Ament-Velasquez S.L."/>
            <person name="Kruys A."/>
            <person name="Hutchinson M.I."/>
            <person name="Powell A.J."/>
            <person name="Barry K."/>
            <person name="Miller A.N."/>
            <person name="Grigoriev I.V."/>
            <person name="Debuchy R."/>
            <person name="Gladieux P."/>
            <person name="Hiltunen Thoren M."/>
            <person name="Johannesson H."/>
        </authorList>
    </citation>
    <scope>NUCLEOTIDE SEQUENCE [LARGE SCALE GENOMIC DNA]</scope>
    <source>
        <strain evidence="2 3">FGSC 10403</strain>
    </source>
</reference>
<evidence type="ECO:0000256" key="1">
    <source>
        <dbReference type="SAM" id="MobiDB-lite"/>
    </source>
</evidence>
<dbReference type="EMBL" id="JAULSX010000001">
    <property type="protein sequence ID" value="KAK3499505.1"/>
    <property type="molecule type" value="Genomic_DNA"/>
</dbReference>
<evidence type="ECO:0000313" key="3">
    <source>
        <dbReference type="Proteomes" id="UP001285908"/>
    </source>
</evidence>
<organism evidence="2 3">
    <name type="scientific">Neurospora hispaniola</name>
    <dbReference type="NCBI Taxonomy" id="588809"/>
    <lineage>
        <taxon>Eukaryota</taxon>
        <taxon>Fungi</taxon>
        <taxon>Dikarya</taxon>
        <taxon>Ascomycota</taxon>
        <taxon>Pezizomycotina</taxon>
        <taxon>Sordariomycetes</taxon>
        <taxon>Sordariomycetidae</taxon>
        <taxon>Sordariales</taxon>
        <taxon>Sordariaceae</taxon>
        <taxon>Neurospora</taxon>
    </lineage>
</organism>
<dbReference type="Proteomes" id="UP001285908">
    <property type="component" value="Unassembled WGS sequence"/>
</dbReference>
<dbReference type="RefSeq" id="XP_062697138.1">
    <property type="nucleotide sequence ID" value="XM_062836568.1"/>
</dbReference>